<dbReference type="EMBL" id="SNWQ01000013">
    <property type="protein sequence ID" value="TDO45372.1"/>
    <property type="molecule type" value="Genomic_DNA"/>
</dbReference>
<evidence type="ECO:0000313" key="2">
    <source>
        <dbReference type="Proteomes" id="UP000295388"/>
    </source>
</evidence>
<protein>
    <submittedName>
        <fullName evidence="1">Uncharacterized protein</fullName>
    </submittedName>
</protein>
<sequence>MRTVIRTGVLTVAAMTAGDSASPTPPGKVT</sequence>
<accession>A0A4R6KCB2</accession>
<dbReference type="AlphaFoldDB" id="A0A4R6KCB2"/>
<dbReference type="Proteomes" id="UP000295388">
    <property type="component" value="Unassembled WGS sequence"/>
</dbReference>
<keyword evidence="2" id="KW-1185">Reference proteome</keyword>
<proteinExistence type="predicted"/>
<name>A0A4R6KCB2_9ACTN</name>
<evidence type="ECO:0000313" key="1">
    <source>
        <dbReference type="EMBL" id="TDO45372.1"/>
    </source>
</evidence>
<comment type="caution">
    <text evidence="1">The sequence shown here is derived from an EMBL/GenBank/DDBJ whole genome shotgun (WGS) entry which is preliminary data.</text>
</comment>
<organism evidence="1 2">
    <name type="scientific">Kribbella caucasensis</name>
    <dbReference type="NCBI Taxonomy" id="2512215"/>
    <lineage>
        <taxon>Bacteria</taxon>
        <taxon>Bacillati</taxon>
        <taxon>Actinomycetota</taxon>
        <taxon>Actinomycetes</taxon>
        <taxon>Propionibacteriales</taxon>
        <taxon>Kribbellaceae</taxon>
        <taxon>Kribbella</taxon>
    </lineage>
</organism>
<reference evidence="1 2" key="1">
    <citation type="submission" date="2019-03" db="EMBL/GenBank/DDBJ databases">
        <title>Genomic Encyclopedia of Type Strains, Phase III (KMG-III): the genomes of soil and plant-associated and newly described type strains.</title>
        <authorList>
            <person name="Whitman W."/>
        </authorList>
    </citation>
    <scope>NUCLEOTIDE SEQUENCE [LARGE SCALE GENOMIC DNA]</scope>
    <source>
        <strain evidence="1 2">VKM Ac-2527</strain>
    </source>
</reference>
<gene>
    <name evidence="1" type="ORF">EV643_113145</name>
</gene>